<accession>L8PIL9</accession>
<dbReference type="EMBL" id="AMLP01000121">
    <property type="protein sequence ID" value="ELS55227.1"/>
    <property type="molecule type" value="Genomic_DNA"/>
</dbReference>
<dbReference type="AlphaFoldDB" id="L8PIL9"/>
<protein>
    <submittedName>
        <fullName evidence="1">Uncharacterized protein</fullName>
    </submittedName>
</protein>
<evidence type="ECO:0000313" key="1">
    <source>
        <dbReference type="EMBL" id="ELS55227.1"/>
    </source>
</evidence>
<evidence type="ECO:0000313" key="2">
    <source>
        <dbReference type="Proteomes" id="UP000011205"/>
    </source>
</evidence>
<sequence>MIVAFQLFLNGPNGGFSLDHACSIPYGPGSGQ</sequence>
<proteinExistence type="predicted"/>
<reference evidence="1 2" key="1">
    <citation type="journal article" date="2013" name="Genome Announc.">
        <title>Draft Genome Sequence of Streptomyces viridochromogenes Strain Tu57, Producer of Avilamycin.</title>
        <authorList>
            <person name="Gruning B.A."/>
            <person name="Erxleben A."/>
            <person name="Hahnlein A."/>
            <person name="Gunther S."/>
        </authorList>
    </citation>
    <scope>NUCLEOTIDE SEQUENCE [LARGE SCALE GENOMIC DNA]</scope>
    <source>
        <strain evidence="1 2">Tue57</strain>
    </source>
</reference>
<organism evidence="1 2">
    <name type="scientific">Streptomyces viridochromogenes Tue57</name>
    <dbReference type="NCBI Taxonomy" id="1160705"/>
    <lineage>
        <taxon>Bacteria</taxon>
        <taxon>Bacillati</taxon>
        <taxon>Actinomycetota</taxon>
        <taxon>Actinomycetes</taxon>
        <taxon>Kitasatosporales</taxon>
        <taxon>Streptomycetaceae</taxon>
        <taxon>Streptomyces</taxon>
    </lineage>
</organism>
<name>L8PIL9_STRVR</name>
<gene>
    <name evidence="1" type="ORF">STVIR_3818</name>
</gene>
<dbReference type="Proteomes" id="UP000011205">
    <property type="component" value="Unassembled WGS sequence"/>
</dbReference>
<comment type="caution">
    <text evidence="1">The sequence shown here is derived from an EMBL/GenBank/DDBJ whole genome shotgun (WGS) entry which is preliminary data.</text>
</comment>